<dbReference type="InterPro" id="IPR004173">
    <property type="entry name" value="3H_domain"/>
</dbReference>
<dbReference type="SUPFAM" id="SSF46785">
    <property type="entry name" value="Winged helix' DNA-binding domain"/>
    <property type="match status" value="1"/>
</dbReference>
<proteinExistence type="predicted"/>
<keyword evidence="4" id="KW-1185">Reference proteome</keyword>
<evidence type="ECO:0000259" key="1">
    <source>
        <dbReference type="Pfam" id="PF02829"/>
    </source>
</evidence>
<name>A0ABS2NP20_9FIRM</name>
<gene>
    <name evidence="3" type="ORF">JOC73_001191</name>
</gene>
<evidence type="ECO:0000313" key="4">
    <source>
        <dbReference type="Proteomes" id="UP001314796"/>
    </source>
</evidence>
<feature type="domain" description="3H" evidence="1">
    <location>
        <begin position="76"/>
        <end position="169"/>
    </location>
</feature>
<evidence type="ECO:0000313" key="3">
    <source>
        <dbReference type="EMBL" id="MBM7614677.1"/>
    </source>
</evidence>
<dbReference type="Gene3D" id="1.10.10.10">
    <property type="entry name" value="Winged helix-like DNA-binding domain superfamily/Winged helix DNA-binding domain"/>
    <property type="match status" value="1"/>
</dbReference>
<evidence type="ECO:0000259" key="2">
    <source>
        <dbReference type="Pfam" id="PF08279"/>
    </source>
</evidence>
<feature type="domain" description="Helix-turn-helix type 11" evidence="2">
    <location>
        <begin position="6"/>
        <end position="58"/>
    </location>
</feature>
<dbReference type="InterPro" id="IPR026043">
    <property type="entry name" value="NadR"/>
</dbReference>
<dbReference type="Pfam" id="PF02829">
    <property type="entry name" value="3H"/>
    <property type="match status" value="1"/>
</dbReference>
<dbReference type="PIRSF" id="PIRSF037847">
    <property type="entry name" value="NiaR"/>
    <property type="match status" value="1"/>
</dbReference>
<dbReference type="Gene3D" id="3.30.1340.20">
    <property type="entry name" value="3H domain"/>
    <property type="match status" value="1"/>
</dbReference>
<dbReference type="EMBL" id="JAFBEE010000006">
    <property type="protein sequence ID" value="MBM7614677.1"/>
    <property type="molecule type" value="Genomic_DNA"/>
</dbReference>
<dbReference type="Proteomes" id="UP001314796">
    <property type="component" value="Unassembled WGS sequence"/>
</dbReference>
<dbReference type="Pfam" id="PF08279">
    <property type="entry name" value="HTH_11"/>
    <property type="match status" value="1"/>
</dbReference>
<dbReference type="InterPro" id="IPR013196">
    <property type="entry name" value="HTH_11"/>
</dbReference>
<dbReference type="InterPro" id="IPR035922">
    <property type="entry name" value="3H_dom_sf"/>
</dbReference>
<dbReference type="SUPFAM" id="SSF75500">
    <property type="entry name" value="Putative transcriptional regulator TM1602, C-terminal domain"/>
    <property type="match status" value="1"/>
</dbReference>
<protein>
    <submittedName>
        <fullName evidence="3">Transcriptional regulator of NAD metabolism</fullName>
    </submittedName>
</protein>
<dbReference type="PANTHER" id="PTHR40068:SF1">
    <property type="entry name" value="TRANSCRIPTION REPRESSOR NIAR-RELATED"/>
    <property type="match status" value="1"/>
</dbReference>
<dbReference type="InterPro" id="IPR036390">
    <property type="entry name" value="WH_DNA-bd_sf"/>
</dbReference>
<comment type="caution">
    <text evidence="3">The sequence shown here is derived from an EMBL/GenBank/DDBJ whole genome shotgun (WGS) entry which is preliminary data.</text>
</comment>
<dbReference type="PANTHER" id="PTHR40068">
    <property type="entry name" value="TRANSCRIPTION REPRESSOR NIAR-RELATED"/>
    <property type="match status" value="1"/>
</dbReference>
<reference evidence="3 4" key="1">
    <citation type="submission" date="2021-01" db="EMBL/GenBank/DDBJ databases">
        <title>Genomic Encyclopedia of Type Strains, Phase IV (KMG-IV): sequencing the most valuable type-strain genomes for metagenomic binning, comparative biology and taxonomic classification.</title>
        <authorList>
            <person name="Goeker M."/>
        </authorList>
    </citation>
    <scope>NUCLEOTIDE SEQUENCE [LARGE SCALE GENOMIC DNA]</scope>
    <source>
        <strain evidence="3 4">DSM 25890</strain>
    </source>
</reference>
<accession>A0ABS2NP20</accession>
<sequence>MNAEDRRSSIIQILQEKNKPVKGTELANQLGVSRQVIVQDVALLRAQGSQIMATPQGYVMLKNDKTKLMKTIVSKHHSYSDMNDELQIMIDYGARVIDVVVEHPLYGEIRSILDISYKKELDDFMEKIRTEKAEPLATLTDGVHIHTIEVPNEESYNKIRKVLLEKGFLIED</sequence>
<dbReference type="InterPro" id="IPR036388">
    <property type="entry name" value="WH-like_DNA-bd_sf"/>
</dbReference>
<organism evidence="3 4">
    <name type="scientific">Alkaliphilus hydrothermalis</name>
    <dbReference type="NCBI Taxonomy" id="1482730"/>
    <lineage>
        <taxon>Bacteria</taxon>
        <taxon>Bacillati</taxon>
        <taxon>Bacillota</taxon>
        <taxon>Clostridia</taxon>
        <taxon>Peptostreptococcales</taxon>
        <taxon>Natronincolaceae</taxon>
        <taxon>Alkaliphilus</taxon>
    </lineage>
</organism>